<dbReference type="Pfam" id="PF10066">
    <property type="entry name" value="DUF2304"/>
    <property type="match status" value="1"/>
</dbReference>
<evidence type="ECO:0000256" key="2">
    <source>
        <dbReference type="SAM" id="Phobius"/>
    </source>
</evidence>
<keyword evidence="2" id="KW-0472">Membrane</keyword>
<proteinExistence type="predicted"/>
<evidence type="ECO:0000256" key="1">
    <source>
        <dbReference type="SAM" id="Coils"/>
    </source>
</evidence>
<feature type="transmembrane region" description="Helical" evidence="2">
    <location>
        <begin position="34"/>
        <end position="51"/>
    </location>
</feature>
<dbReference type="EMBL" id="JADIML010000073">
    <property type="protein sequence ID" value="MBO8462776.1"/>
    <property type="molecule type" value="Genomic_DNA"/>
</dbReference>
<evidence type="ECO:0000313" key="4">
    <source>
        <dbReference type="Proteomes" id="UP000823618"/>
    </source>
</evidence>
<sequence length="123" mass="14321">MTYILQLIAIGISVLFLFELIMQMKKKKISEEHSVLWMMGVIGILCLSIFPNILTRVAHFLGVWWPPATLIFFLLTVLVIIGYRHTVSITKMEAEIKELAMQVALLKEQLHELQLEKQKDRKR</sequence>
<dbReference type="AlphaFoldDB" id="A0A9D9I0E0"/>
<evidence type="ECO:0000313" key="3">
    <source>
        <dbReference type="EMBL" id="MBO8462776.1"/>
    </source>
</evidence>
<gene>
    <name evidence="3" type="ORF">IAC13_02455</name>
</gene>
<dbReference type="Proteomes" id="UP000823618">
    <property type="component" value="Unassembled WGS sequence"/>
</dbReference>
<organism evidence="3 4">
    <name type="scientific">Candidatus Scybalomonas excrementavium</name>
    <dbReference type="NCBI Taxonomy" id="2840943"/>
    <lineage>
        <taxon>Bacteria</taxon>
        <taxon>Bacillati</taxon>
        <taxon>Bacillota</taxon>
        <taxon>Clostridia</taxon>
        <taxon>Lachnospirales</taxon>
        <taxon>Lachnospiraceae</taxon>
        <taxon>Lachnospiraceae incertae sedis</taxon>
        <taxon>Candidatus Scybalomonas</taxon>
    </lineage>
</organism>
<keyword evidence="1" id="KW-0175">Coiled coil</keyword>
<dbReference type="InterPro" id="IPR019277">
    <property type="entry name" value="DUF2304"/>
</dbReference>
<name>A0A9D9I0E0_9FIRM</name>
<accession>A0A9D9I0E0</accession>
<protein>
    <submittedName>
        <fullName evidence="3">DUF2304 domain-containing protein</fullName>
    </submittedName>
</protein>
<reference evidence="3" key="1">
    <citation type="submission" date="2020-10" db="EMBL/GenBank/DDBJ databases">
        <authorList>
            <person name="Gilroy R."/>
        </authorList>
    </citation>
    <scope>NUCLEOTIDE SEQUENCE</scope>
    <source>
        <strain evidence="3">E3-2379</strain>
    </source>
</reference>
<keyword evidence="2" id="KW-0812">Transmembrane</keyword>
<reference evidence="3" key="2">
    <citation type="journal article" date="2021" name="PeerJ">
        <title>Extensive microbial diversity within the chicken gut microbiome revealed by metagenomics and culture.</title>
        <authorList>
            <person name="Gilroy R."/>
            <person name="Ravi A."/>
            <person name="Getino M."/>
            <person name="Pursley I."/>
            <person name="Horton D.L."/>
            <person name="Alikhan N.F."/>
            <person name="Baker D."/>
            <person name="Gharbi K."/>
            <person name="Hall N."/>
            <person name="Watson M."/>
            <person name="Adriaenssens E.M."/>
            <person name="Foster-Nyarko E."/>
            <person name="Jarju S."/>
            <person name="Secka A."/>
            <person name="Antonio M."/>
            <person name="Oren A."/>
            <person name="Chaudhuri R.R."/>
            <person name="La Ragione R."/>
            <person name="Hildebrand F."/>
            <person name="Pallen M.J."/>
        </authorList>
    </citation>
    <scope>NUCLEOTIDE SEQUENCE</scope>
    <source>
        <strain evidence="3">E3-2379</strain>
    </source>
</reference>
<keyword evidence="2" id="KW-1133">Transmembrane helix</keyword>
<comment type="caution">
    <text evidence="3">The sequence shown here is derived from an EMBL/GenBank/DDBJ whole genome shotgun (WGS) entry which is preliminary data.</text>
</comment>
<feature type="coiled-coil region" evidence="1">
    <location>
        <begin position="89"/>
        <end position="123"/>
    </location>
</feature>
<feature type="transmembrane region" description="Helical" evidence="2">
    <location>
        <begin position="6"/>
        <end position="22"/>
    </location>
</feature>
<feature type="transmembrane region" description="Helical" evidence="2">
    <location>
        <begin position="63"/>
        <end position="83"/>
    </location>
</feature>